<keyword evidence="3 7" id="KW-0378">Hydrolase</keyword>
<dbReference type="Gene3D" id="2.10.70.60">
    <property type="entry name" value="Phospholipase B-like, domain 1"/>
    <property type="match status" value="1"/>
</dbReference>
<feature type="chain" id="PRO_5034652294" description="Phospholipase B-like" evidence="7">
    <location>
        <begin position="31"/>
        <end position="587"/>
    </location>
</feature>
<keyword evidence="9" id="KW-1185">Reference proteome</keyword>
<dbReference type="GeneTree" id="ENSGT00530000063509"/>
<dbReference type="InterPro" id="IPR043041">
    <property type="entry name" value="PLipase_B-like_dom2"/>
</dbReference>
<evidence type="ECO:0000256" key="3">
    <source>
        <dbReference type="ARBA" id="ARBA00022801"/>
    </source>
</evidence>
<reference evidence="8" key="2">
    <citation type="submission" date="2025-09" db="UniProtKB">
        <authorList>
            <consortium name="Ensembl"/>
        </authorList>
    </citation>
    <scope>IDENTIFICATION</scope>
</reference>
<dbReference type="InterPro" id="IPR043040">
    <property type="entry name" value="PLipase_B-like_dom1"/>
</dbReference>
<keyword evidence="6" id="KW-0325">Glycoprotein</keyword>
<name>A0A8C2W6N6_CHILA</name>
<dbReference type="GO" id="GO:0005764">
    <property type="term" value="C:lysosome"/>
    <property type="evidence" value="ECO:0007669"/>
    <property type="project" value="Ensembl"/>
</dbReference>
<evidence type="ECO:0000256" key="2">
    <source>
        <dbReference type="ARBA" id="ARBA00022729"/>
    </source>
</evidence>
<evidence type="ECO:0000313" key="9">
    <source>
        <dbReference type="Proteomes" id="UP000694398"/>
    </source>
</evidence>
<evidence type="ECO:0000256" key="5">
    <source>
        <dbReference type="ARBA" id="ARBA00023098"/>
    </source>
</evidence>
<sequence length="587" mass="67074">MALGGPGRSPELPRLSPLLLLPLLLPLAAARRPSAPGVHYATAYWVPDTKTVEVKDVLDKNGDAYGYYNNSMKTTGWGILEIKAGYGSQDLHNEIIMFVAGFLEGYLTALHMNDHFTNLYPQMIKKPSIISQVQDFMKKQDTWTRENIKANKNDSFWRHTGYVMSQLDGLYVGARKRATAENIKPMSMFQIQFLNAVGDLLDLIPSFSSTKDTSTKFFKRWDMGHCSALIKVLPGFENIYFGHSSWYTYAAMLRIYKHWDFNIKDEDTSSSRLSFSSYPGFLESLDDFYILSSGLILLQTTNSVYNKTLLKLVTPESLLAWQRVRVANMMADGGKSWADIFSKYNSGKSSCGLSCRHVHILNLSVVNRRATSMYVFVSFNISGTYNNQYMVLDLKKVKLNKSLDRGTLYVVEQIPTYVEYSEQTDILRKGYWPSYNVPFHEKIYNWSGYQLLVRRLGLDYSYDLAPRAKIFRRDQGKVTDMASMKYILRYNNYQEDRYSKGDPCSTICCREDLNEANPSPGGCYDTKVADIYLASEYTAHAISGPTVQGGLPVFRWNRFNETLHQGLPEVYDFDFITMKPILKPNIK</sequence>
<organism evidence="8 9">
    <name type="scientific">Chinchilla lanigera</name>
    <name type="common">Long-tailed chinchilla</name>
    <name type="synonym">Chinchilla villidera</name>
    <dbReference type="NCBI Taxonomy" id="34839"/>
    <lineage>
        <taxon>Eukaryota</taxon>
        <taxon>Metazoa</taxon>
        <taxon>Chordata</taxon>
        <taxon>Craniata</taxon>
        <taxon>Vertebrata</taxon>
        <taxon>Euteleostomi</taxon>
        <taxon>Mammalia</taxon>
        <taxon>Eutheria</taxon>
        <taxon>Euarchontoglires</taxon>
        <taxon>Glires</taxon>
        <taxon>Rodentia</taxon>
        <taxon>Hystricomorpha</taxon>
        <taxon>Chinchillidae</taxon>
        <taxon>Chinchilla</taxon>
    </lineage>
</organism>
<dbReference type="Ensembl" id="ENSCLAT00000022922.1">
    <property type="protein sequence ID" value="ENSCLAP00000022713.1"/>
    <property type="gene ID" value="ENSCLAG00000015571.1"/>
</dbReference>
<dbReference type="OMA" id="MYDHFTN"/>
<evidence type="ECO:0000256" key="6">
    <source>
        <dbReference type="ARBA" id="ARBA00023180"/>
    </source>
</evidence>
<evidence type="ECO:0000313" key="8">
    <source>
        <dbReference type="Ensembl" id="ENSCLAP00000022713.1"/>
    </source>
</evidence>
<dbReference type="GO" id="GO:1905146">
    <property type="term" value="P:lysosomal protein catabolic process"/>
    <property type="evidence" value="ECO:0007669"/>
    <property type="project" value="Ensembl"/>
</dbReference>
<dbReference type="GO" id="GO:0004620">
    <property type="term" value="F:phospholipase activity"/>
    <property type="evidence" value="ECO:0007669"/>
    <property type="project" value="InterPro"/>
</dbReference>
<comment type="function">
    <text evidence="7">Putative phospholipase.</text>
</comment>
<dbReference type="Gene3D" id="1.10.439.20">
    <property type="entry name" value="Phospholipase B-like, domain 2"/>
    <property type="match status" value="1"/>
</dbReference>
<proteinExistence type="inferred from homology"/>
<dbReference type="Gene3D" id="3.60.60.20">
    <property type="match status" value="2"/>
</dbReference>
<evidence type="ECO:0000256" key="4">
    <source>
        <dbReference type="ARBA" id="ARBA00022963"/>
    </source>
</evidence>
<accession>A0A8C2W6N6</accession>
<reference evidence="8" key="1">
    <citation type="submission" date="2025-08" db="UniProtKB">
        <authorList>
            <consortium name="Ensembl"/>
        </authorList>
    </citation>
    <scope>IDENTIFICATION</scope>
</reference>
<dbReference type="PANTHER" id="PTHR12370">
    <property type="entry name" value="PHOSPHOLIPASE B-RELATED"/>
    <property type="match status" value="1"/>
</dbReference>
<dbReference type="AlphaFoldDB" id="A0A8C2W6N6"/>
<protein>
    <recommendedName>
        <fullName evidence="7">Phospholipase B-like</fullName>
        <ecNumber evidence="7">3.1.1.-</ecNumber>
    </recommendedName>
</protein>
<dbReference type="GO" id="GO:0005615">
    <property type="term" value="C:extracellular space"/>
    <property type="evidence" value="ECO:0007669"/>
    <property type="project" value="Ensembl"/>
</dbReference>
<evidence type="ECO:0000256" key="1">
    <source>
        <dbReference type="ARBA" id="ARBA00007835"/>
    </source>
</evidence>
<feature type="signal peptide" evidence="7">
    <location>
        <begin position="1"/>
        <end position="30"/>
    </location>
</feature>
<dbReference type="GO" id="GO:0004177">
    <property type="term" value="F:aminopeptidase activity"/>
    <property type="evidence" value="ECO:0007669"/>
    <property type="project" value="Ensembl"/>
</dbReference>
<dbReference type="EC" id="3.1.1.-" evidence="7"/>
<gene>
    <name evidence="8" type="primary">PLBD1</name>
</gene>
<dbReference type="Pfam" id="PF04916">
    <property type="entry name" value="Phospholip_B"/>
    <property type="match status" value="2"/>
</dbReference>
<dbReference type="Proteomes" id="UP000694398">
    <property type="component" value="Unassembled WGS sequence"/>
</dbReference>
<dbReference type="InterPro" id="IPR043042">
    <property type="entry name" value="PLipase_B-like_dom3"/>
</dbReference>
<keyword evidence="2 7" id="KW-0732">Signal</keyword>
<keyword evidence="4 7" id="KW-0442">Lipid degradation</keyword>
<dbReference type="PANTHER" id="PTHR12370:SF1">
    <property type="entry name" value="PHOSPHOLIPASE B-LIKE 1"/>
    <property type="match status" value="1"/>
</dbReference>
<dbReference type="InterPro" id="IPR007000">
    <property type="entry name" value="PLipase_B-like"/>
</dbReference>
<evidence type="ECO:0000256" key="7">
    <source>
        <dbReference type="RuleBase" id="RU364138"/>
    </source>
</evidence>
<comment type="similarity">
    <text evidence="1 7">Belongs to the phospholipase B-like family.</text>
</comment>
<dbReference type="GO" id="GO:0009395">
    <property type="term" value="P:phospholipid catabolic process"/>
    <property type="evidence" value="ECO:0007669"/>
    <property type="project" value="TreeGrafter"/>
</dbReference>
<keyword evidence="5 7" id="KW-0443">Lipid metabolism</keyword>